<organism evidence="1 2">
    <name type="scientific">Cannabis sativa</name>
    <name type="common">Hemp</name>
    <name type="synonym">Marijuana</name>
    <dbReference type="NCBI Taxonomy" id="3483"/>
    <lineage>
        <taxon>Eukaryota</taxon>
        <taxon>Viridiplantae</taxon>
        <taxon>Streptophyta</taxon>
        <taxon>Embryophyta</taxon>
        <taxon>Tracheophyta</taxon>
        <taxon>Spermatophyta</taxon>
        <taxon>Magnoliopsida</taxon>
        <taxon>eudicotyledons</taxon>
        <taxon>Gunneridae</taxon>
        <taxon>Pentapetalae</taxon>
        <taxon>rosids</taxon>
        <taxon>fabids</taxon>
        <taxon>Rosales</taxon>
        <taxon>Cannabaceae</taxon>
        <taxon>Cannabis</taxon>
    </lineage>
</organism>
<evidence type="ECO:0000313" key="2">
    <source>
        <dbReference type="Proteomes" id="UP000596661"/>
    </source>
</evidence>
<accession>A0A803QRY4</accession>
<keyword evidence="2" id="KW-1185">Reference proteome</keyword>
<reference evidence="1" key="1">
    <citation type="submission" date="2021-03" db="UniProtKB">
        <authorList>
            <consortium name="EnsemblPlants"/>
        </authorList>
    </citation>
    <scope>IDENTIFICATION</scope>
</reference>
<proteinExistence type="predicted"/>
<protein>
    <submittedName>
        <fullName evidence="1">Uncharacterized protein</fullName>
    </submittedName>
</protein>
<evidence type="ECO:0000313" key="1">
    <source>
        <dbReference type="EnsemblPlants" id="cds.evm.model.ctgX2.48"/>
    </source>
</evidence>
<sequence length="53" mass="5737">FGFEIETGCFLVRTGLCVPIHVPCLGLEFRFGFGSLSMFGFGILVRLPMPGLG</sequence>
<dbReference type="EnsemblPlants" id="evm.model.ctgX2.48">
    <property type="protein sequence ID" value="cds.evm.model.ctgX2.48"/>
    <property type="gene ID" value="evm.TU.ctgX2.48"/>
</dbReference>
<dbReference type="Gramene" id="evm.model.ctgX2.48">
    <property type="protein sequence ID" value="cds.evm.model.ctgX2.48"/>
    <property type="gene ID" value="evm.TU.ctgX2.48"/>
</dbReference>
<name>A0A803QRY4_CANSA</name>
<dbReference type="Proteomes" id="UP000596661">
    <property type="component" value="Unassembled WGS sequence"/>
</dbReference>
<dbReference type="AlphaFoldDB" id="A0A803QRY4"/>